<evidence type="ECO:0000256" key="20">
    <source>
        <dbReference type="ARBA" id="ARBA00048679"/>
    </source>
</evidence>
<evidence type="ECO:0000256" key="8">
    <source>
        <dbReference type="ARBA" id="ARBA00022679"/>
    </source>
</evidence>
<dbReference type="InterPro" id="IPR003591">
    <property type="entry name" value="Leu-rich_rpt_typical-subtyp"/>
</dbReference>
<accession>A0A4Y1RQZ4</accession>
<keyword evidence="15 21" id="KW-1133">Transmembrane helix</keyword>
<dbReference type="SUPFAM" id="SSF56112">
    <property type="entry name" value="Protein kinase-like (PK-like)"/>
    <property type="match status" value="1"/>
</dbReference>
<evidence type="ECO:0000256" key="18">
    <source>
        <dbReference type="ARBA" id="ARBA00023180"/>
    </source>
</evidence>
<gene>
    <name evidence="24" type="ORF">Prudu_018523</name>
</gene>
<evidence type="ECO:0000256" key="3">
    <source>
        <dbReference type="ARBA" id="ARBA00012513"/>
    </source>
</evidence>
<comment type="similarity">
    <text evidence="2">Belongs to the protein kinase superfamily. Ser/Thr protein kinase family.</text>
</comment>
<evidence type="ECO:0000313" key="24">
    <source>
        <dbReference type="EMBL" id="BBH06784.1"/>
    </source>
</evidence>
<evidence type="ECO:0000256" key="22">
    <source>
        <dbReference type="SAM" id="SignalP"/>
    </source>
</evidence>
<evidence type="ECO:0000256" key="2">
    <source>
        <dbReference type="ARBA" id="ARBA00008684"/>
    </source>
</evidence>
<keyword evidence="6" id="KW-0597">Phosphoprotein</keyword>
<evidence type="ECO:0000256" key="13">
    <source>
        <dbReference type="ARBA" id="ARBA00022777"/>
    </source>
</evidence>
<keyword evidence="13 24" id="KW-0418">Kinase</keyword>
<dbReference type="SMART" id="SM00220">
    <property type="entry name" value="S_TKc"/>
    <property type="match status" value="1"/>
</dbReference>
<dbReference type="EC" id="2.7.11.1" evidence="3"/>
<dbReference type="SUPFAM" id="SSF52058">
    <property type="entry name" value="L domain-like"/>
    <property type="match status" value="1"/>
</dbReference>
<feature type="non-terminal residue" evidence="24">
    <location>
        <position position="1"/>
    </location>
</feature>
<dbReference type="InterPro" id="IPR051809">
    <property type="entry name" value="Plant_receptor-like_S/T_kinase"/>
</dbReference>
<evidence type="ECO:0000256" key="4">
    <source>
        <dbReference type="ARBA" id="ARBA00022475"/>
    </source>
</evidence>
<keyword evidence="7" id="KW-0433">Leucine-rich repeat</keyword>
<keyword evidence="5" id="KW-0723">Serine/threonine-protein kinase</keyword>
<dbReference type="FunFam" id="1.10.510.10:FF:000417">
    <property type="entry name" value="Leucine-rich repeat receptor-like protein kinase"/>
    <property type="match status" value="1"/>
</dbReference>
<evidence type="ECO:0000256" key="1">
    <source>
        <dbReference type="ARBA" id="ARBA00004251"/>
    </source>
</evidence>
<keyword evidence="11" id="KW-0677">Repeat</keyword>
<evidence type="ECO:0000256" key="7">
    <source>
        <dbReference type="ARBA" id="ARBA00022614"/>
    </source>
</evidence>
<evidence type="ECO:0000259" key="23">
    <source>
        <dbReference type="PROSITE" id="PS50011"/>
    </source>
</evidence>
<dbReference type="InterPro" id="IPR013210">
    <property type="entry name" value="LRR_N_plant-typ"/>
</dbReference>
<dbReference type="InterPro" id="IPR055414">
    <property type="entry name" value="LRR_R13L4/SHOC2-like"/>
</dbReference>
<keyword evidence="14" id="KW-0067">ATP-binding</keyword>
<feature type="domain" description="Protein kinase" evidence="23">
    <location>
        <begin position="777"/>
        <end position="1047"/>
    </location>
</feature>
<keyword evidence="12" id="KW-0547">Nucleotide-binding</keyword>
<dbReference type="InterPro" id="IPR032675">
    <property type="entry name" value="LRR_dom_sf"/>
</dbReference>
<evidence type="ECO:0000256" key="17">
    <source>
        <dbReference type="ARBA" id="ARBA00023170"/>
    </source>
</evidence>
<dbReference type="SUPFAM" id="SSF52047">
    <property type="entry name" value="RNI-like"/>
    <property type="match status" value="1"/>
</dbReference>
<protein>
    <recommendedName>
        <fullName evidence="3">non-specific serine/threonine protein kinase</fullName>
        <ecNumber evidence="3">2.7.11.1</ecNumber>
    </recommendedName>
</protein>
<reference evidence="24" key="1">
    <citation type="journal article" date="2019" name="Science">
        <title>Mutation of a bHLH transcription factor allowed almond domestication.</title>
        <authorList>
            <person name="Sanchez-Perez R."/>
            <person name="Pavan S."/>
            <person name="Mazzeo R."/>
            <person name="Moldovan C."/>
            <person name="Aiese Cigliano R."/>
            <person name="Del Cueto J."/>
            <person name="Ricciardi F."/>
            <person name="Lotti C."/>
            <person name="Ricciardi L."/>
            <person name="Dicenta F."/>
            <person name="Lopez-Marques R.L."/>
            <person name="Lindberg Moller B."/>
        </authorList>
    </citation>
    <scope>NUCLEOTIDE SEQUENCE</scope>
</reference>
<dbReference type="Pfam" id="PF13855">
    <property type="entry name" value="LRR_8"/>
    <property type="match status" value="1"/>
</dbReference>
<dbReference type="Gene3D" id="1.10.510.10">
    <property type="entry name" value="Transferase(Phosphotransferase) domain 1"/>
    <property type="match status" value="1"/>
</dbReference>
<evidence type="ECO:0000256" key="10">
    <source>
        <dbReference type="ARBA" id="ARBA00022729"/>
    </source>
</evidence>
<feature type="chain" id="PRO_5021323131" description="non-specific serine/threonine protein kinase" evidence="22">
    <location>
        <begin position="26"/>
        <end position="1047"/>
    </location>
</feature>
<dbReference type="Pfam" id="PF00069">
    <property type="entry name" value="Pkinase"/>
    <property type="match status" value="1"/>
</dbReference>
<dbReference type="FunFam" id="3.80.10.10:FF:000430">
    <property type="entry name" value="Leucine-rich repeat receptor-like protein kinase PEPR1"/>
    <property type="match status" value="1"/>
</dbReference>
<evidence type="ECO:0000256" key="5">
    <source>
        <dbReference type="ARBA" id="ARBA00022527"/>
    </source>
</evidence>
<organism evidence="24">
    <name type="scientific">Prunus dulcis</name>
    <name type="common">Almond</name>
    <name type="synonym">Amygdalus dulcis</name>
    <dbReference type="NCBI Taxonomy" id="3755"/>
    <lineage>
        <taxon>Eukaryota</taxon>
        <taxon>Viridiplantae</taxon>
        <taxon>Streptophyta</taxon>
        <taxon>Embryophyta</taxon>
        <taxon>Tracheophyta</taxon>
        <taxon>Spermatophyta</taxon>
        <taxon>Magnoliopsida</taxon>
        <taxon>eudicotyledons</taxon>
        <taxon>Gunneridae</taxon>
        <taxon>Pentapetalae</taxon>
        <taxon>rosids</taxon>
        <taxon>fabids</taxon>
        <taxon>Rosales</taxon>
        <taxon>Rosaceae</taxon>
        <taxon>Amygdaloideae</taxon>
        <taxon>Amygdaleae</taxon>
        <taxon>Prunus</taxon>
    </lineage>
</organism>
<dbReference type="InterPro" id="IPR001611">
    <property type="entry name" value="Leu-rich_rpt"/>
</dbReference>
<dbReference type="AlphaFoldDB" id="A0A4Y1RQZ4"/>
<dbReference type="PANTHER" id="PTHR27008">
    <property type="entry name" value="OS04G0122200 PROTEIN"/>
    <property type="match status" value="1"/>
</dbReference>
<dbReference type="GO" id="GO:0005886">
    <property type="term" value="C:plasma membrane"/>
    <property type="evidence" value="ECO:0007669"/>
    <property type="project" value="UniProtKB-SubCell"/>
</dbReference>
<comment type="catalytic activity">
    <reaction evidence="20">
        <text>L-seryl-[protein] + ATP = O-phospho-L-seryl-[protein] + ADP + H(+)</text>
        <dbReference type="Rhea" id="RHEA:17989"/>
        <dbReference type="Rhea" id="RHEA-COMP:9863"/>
        <dbReference type="Rhea" id="RHEA-COMP:11604"/>
        <dbReference type="ChEBI" id="CHEBI:15378"/>
        <dbReference type="ChEBI" id="CHEBI:29999"/>
        <dbReference type="ChEBI" id="CHEBI:30616"/>
        <dbReference type="ChEBI" id="CHEBI:83421"/>
        <dbReference type="ChEBI" id="CHEBI:456216"/>
        <dbReference type="EC" id="2.7.11.1"/>
    </reaction>
</comment>
<evidence type="ECO:0000256" key="19">
    <source>
        <dbReference type="ARBA" id="ARBA00047899"/>
    </source>
</evidence>
<dbReference type="InterPro" id="IPR008271">
    <property type="entry name" value="Ser/Thr_kinase_AS"/>
</dbReference>
<evidence type="ECO:0000256" key="6">
    <source>
        <dbReference type="ARBA" id="ARBA00022553"/>
    </source>
</evidence>
<name>A0A4Y1RQZ4_PRUDU</name>
<dbReference type="SMART" id="SM00369">
    <property type="entry name" value="LRR_TYP"/>
    <property type="match status" value="8"/>
</dbReference>
<dbReference type="PROSITE" id="PS00108">
    <property type="entry name" value="PROTEIN_KINASE_ST"/>
    <property type="match status" value="1"/>
</dbReference>
<dbReference type="Gene3D" id="3.30.200.20">
    <property type="entry name" value="Phosphorylase Kinase, domain 1"/>
    <property type="match status" value="1"/>
</dbReference>
<dbReference type="GO" id="GO:0009791">
    <property type="term" value="P:post-embryonic development"/>
    <property type="evidence" value="ECO:0007669"/>
    <property type="project" value="UniProtKB-ARBA"/>
</dbReference>
<proteinExistence type="inferred from homology"/>
<dbReference type="Pfam" id="PF23598">
    <property type="entry name" value="LRR_14"/>
    <property type="match status" value="1"/>
</dbReference>
<dbReference type="Pfam" id="PF00560">
    <property type="entry name" value="LRR_1"/>
    <property type="match status" value="5"/>
</dbReference>
<dbReference type="FunFam" id="3.80.10.10:FF:000655">
    <property type="entry name" value="Putative leucine-rich repeat receptor-like protein kinase"/>
    <property type="match status" value="1"/>
</dbReference>
<dbReference type="EMBL" id="AP019302">
    <property type="protein sequence ID" value="BBH06784.1"/>
    <property type="molecule type" value="Genomic_DNA"/>
</dbReference>
<evidence type="ECO:0000256" key="14">
    <source>
        <dbReference type="ARBA" id="ARBA00022840"/>
    </source>
</evidence>
<keyword evidence="8" id="KW-0808">Transferase</keyword>
<keyword evidence="4" id="KW-1003">Cell membrane</keyword>
<sequence>KTSYDLLITINIVLVTALMAYGSEGLNDEGQYLLEIKSRLVDRFDHLSSWNSNDFTPCGWRGVNCSNGYNPVVLSLNLSSMNLSGSLSPNIGGLVHLNHLDLSFNELSRNIPKDIGNCSSLEVLLLNNNKFEAQIPKAFGRLSSLQVLNVCNNRISGPFPEEIGNLSSLSQLVAYTNNISGPLPRSIGNLKSLRTFRAGENLISGSLPTEIGKCEGLEYLGLAQNQLSGEIPKEIGMLENLGALVLWNNQLSGVIPKELGNCTNLGTLALYENKLVGEIPKELGSIVFLEKLYLYRNMLNRTIPREIGNLSLAKEIDFSENFLSGDIPFELSKIAGLRLLYLFENQLTGVIPDELTTLTNLTRLDLSINFLTGSIPTGFQYMTELVMLQLFHNLLSGIIPQGLGVYSPLWVVDLSENLLTGRIPRHLCRNSIMILLNLGSNRLTGNIPTDITGCKSLVQLRLVGNNLTGTFPSEMCKLANLSTVELGQNKFSVAKEIGNLSQLVTFNVSSNLLSGRIPPEIFNCRMLQRLDLSNNNFSDALPSKIGTLSQLELLKLSENNLSGNIPGEVGNLLRLTELQMGGNSFSGGIPAELGALSSLQIALNLSYNNLSGEIPPQLGNLILLEFLLLNNNNLTGDIPGSFESLKSLLGCNFSFNGLTGPIPRLPLFQNMPANSFFGNKGLCGGPLGDCGTPPSSLSFPQDMVKKSSRLGKIIAIISAAIGGVSLILIVVLIYVMRRPVDVASLQEKPCSSPVLDTYFSPKVGFTFEDLVMVTENFDESFEIGRGACGTVYKAVLPSGHTVAVKKVVSNREGNNVDNSFHAEILTLGKIRHRNIVKLYGFCYHQGSNLLLYEYMERGSLGELLHGTSCSLDWITRFMIALGAAQGLAYLHHDCKPMIFHRDIKSNNILLDDKFEAHVGDFGLAKVIDMPQSKSMSAVAGSYGYIAPVLNVLNSRYAYTLKVTEKCDIYSYGVVLLELLTGRTPVQSIDQGGDLVTWVRNYFLHHSLSSGVFDARLNLEDEATVSHMITVLKIALLCTSMSPRTAQP</sequence>
<feature type="signal peptide" evidence="22">
    <location>
        <begin position="1"/>
        <end position="25"/>
    </location>
</feature>
<dbReference type="Gene3D" id="3.80.10.10">
    <property type="entry name" value="Ribonuclease Inhibitor"/>
    <property type="match status" value="3"/>
</dbReference>
<keyword evidence="16 21" id="KW-0472">Membrane</keyword>
<keyword evidence="9 21" id="KW-0812">Transmembrane</keyword>
<dbReference type="FunFam" id="3.30.200.20:FF:000219">
    <property type="entry name" value="Leucine-rich repeat receptor-like serine/threonine-protein kinase"/>
    <property type="match status" value="1"/>
</dbReference>
<dbReference type="FunFam" id="3.80.10.10:FF:000233">
    <property type="entry name" value="Leucine-rich repeat receptor-like protein kinase TDR"/>
    <property type="match status" value="1"/>
</dbReference>
<dbReference type="GO" id="GO:0005524">
    <property type="term" value="F:ATP binding"/>
    <property type="evidence" value="ECO:0007669"/>
    <property type="project" value="UniProtKB-KW"/>
</dbReference>
<evidence type="ECO:0000256" key="15">
    <source>
        <dbReference type="ARBA" id="ARBA00022989"/>
    </source>
</evidence>
<evidence type="ECO:0000256" key="9">
    <source>
        <dbReference type="ARBA" id="ARBA00022692"/>
    </source>
</evidence>
<evidence type="ECO:0000256" key="16">
    <source>
        <dbReference type="ARBA" id="ARBA00023136"/>
    </source>
</evidence>
<feature type="transmembrane region" description="Helical" evidence="21">
    <location>
        <begin position="713"/>
        <end position="736"/>
    </location>
</feature>
<evidence type="ECO:0000256" key="12">
    <source>
        <dbReference type="ARBA" id="ARBA00022741"/>
    </source>
</evidence>
<comment type="catalytic activity">
    <reaction evidence="19">
        <text>L-threonyl-[protein] + ATP = O-phospho-L-threonyl-[protein] + ADP + H(+)</text>
        <dbReference type="Rhea" id="RHEA:46608"/>
        <dbReference type="Rhea" id="RHEA-COMP:11060"/>
        <dbReference type="Rhea" id="RHEA-COMP:11605"/>
        <dbReference type="ChEBI" id="CHEBI:15378"/>
        <dbReference type="ChEBI" id="CHEBI:30013"/>
        <dbReference type="ChEBI" id="CHEBI:30616"/>
        <dbReference type="ChEBI" id="CHEBI:61977"/>
        <dbReference type="ChEBI" id="CHEBI:456216"/>
        <dbReference type="EC" id="2.7.11.1"/>
    </reaction>
</comment>
<dbReference type="GO" id="GO:0004674">
    <property type="term" value="F:protein serine/threonine kinase activity"/>
    <property type="evidence" value="ECO:0007669"/>
    <property type="project" value="UniProtKB-KW"/>
</dbReference>
<evidence type="ECO:0000256" key="11">
    <source>
        <dbReference type="ARBA" id="ARBA00022737"/>
    </source>
</evidence>
<dbReference type="InterPro" id="IPR011009">
    <property type="entry name" value="Kinase-like_dom_sf"/>
</dbReference>
<dbReference type="Pfam" id="PF08263">
    <property type="entry name" value="LRRNT_2"/>
    <property type="match status" value="1"/>
</dbReference>
<comment type="subcellular location">
    <subcellularLocation>
        <location evidence="1">Cell membrane</location>
        <topology evidence="1">Single-pass type I membrane protein</topology>
    </subcellularLocation>
</comment>
<keyword evidence="10 22" id="KW-0732">Signal</keyword>
<dbReference type="InterPro" id="IPR000719">
    <property type="entry name" value="Prot_kinase_dom"/>
</dbReference>
<keyword evidence="17" id="KW-0675">Receptor</keyword>
<evidence type="ECO:0000256" key="21">
    <source>
        <dbReference type="SAM" id="Phobius"/>
    </source>
</evidence>
<dbReference type="FunFam" id="3.80.10.10:FF:000680">
    <property type="entry name" value="Probable leucine-rich repeat receptor-like protein kinase At2g33170"/>
    <property type="match status" value="1"/>
</dbReference>
<keyword evidence="18" id="KW-0325">Glycoprotein</keyword>
<dbReference type="PANTHER" id="PTHR27008:SF486">
    <property type="entry name" value="LRR RECEPTOR-LIKE SERINE_THREONINE-PROTEIN KINASE RCH1"/>
    <property type="match status" value="1"/>
</dbReference>
<dbReference type="PROSITE" id="PS50011">
    <property type="entry name" value="PROTEIN_KINASE_DOM"/>
    <property type="match status" value="1"/>
</dbReference>